<dbReference type="GO" id="GO:0030169">
    <property type="term" value="F:low-density lipoprotein particle binding"/>
    <property type="evidence" value="ECO:0007669"/>
    <property type="project" value="TreeGrafter"/>
</dbReference>
<reference evidence="5" key="1">
    <citation type="submission" date="2025-08" db="UniProtKB">
        <authorList>
            <consortium name="Ensembl"/>
        </authorList>
    </citation>
    <scope>IDENTIFICATION</scope>
</reference>
<feature type="compositionally biased region" description="Polar residues" evidence="3">
    <location>
        <begin position="561"/>
        <end position="572"/>
    </location>
</feature>
<dbReference type="SMART" id="SM00180">
    <property type="entry name" value="EGF_Lam"/>
    <property type="match status" value="3"/>
</dbReference>
<dbReference type="PRINTS" id="PR00011">
    <property type="entry name" value="EGFLAMININ"/>
</dbReference>
<dbReference type="PANTHER" id="PTHR24043">
    <property type="entry name" value="SCAVENGER RECEPTOR CLASS F"/>
    <property type="match status" value="1"/>
</dbReference>
<reference evidence="5" key="2">
    <citation type="submission" date="2025-09" db="UniProtKB">
        <authorList>
            <consortium name="Ensembl"/>
        </authorList>
    </citation>
    <scope>IDENTIFICATION</scope>
</reference>
<dbReference type="InterPro" id="IPR002049">
    <property type="entry name" value="LE_dom"/>
</dbReference>
<name>A0A8C2Z2P1_CYCLU</name>
<dbReference type="GeneTree" id="ENSGT00950000183101"/>
<evidence type="ECO:0000313" key="6">
    <source>
        <dbReference type="Proteomes" id="UP000694565"/>
    </source>
</evidence>
<evidence type="ECO:0000259" key="4">
    <source>
        <dbReference type="PROSITE" id="PS50026"/>
    </source>
</evidence>
<dbReference type="AlphaFoldDB" id="A0A8C2Z2P1"/>
<sequence>STLVCCTGWRQEGKECTIPVCEGEQACLKDEICVYPGVCRCPPGYYGAHCKTRCPLEFWAPDCRQVCPCYPHGQCHPVTGECTCNPNRWGPLCQYACKCARHGHCHPVHGNCSCNEGWWTPTCSKPCQCVSGGSAGPGCDQLTGRCQCHRGHWGLKCPATCNCYLSPCYQRTGVCECETSWWGPSCDRRCNCDLTHSSCDPAKGQCLCHPGYQGIFCNQPCEAGKYGSGCQMSCGFCKDKQLCSDTDGSCDACESGWNGTQCDRPCPSGSYGDGCQEKCPRCRNNEPCDPKTGKCWRCDPGWTGPSTFDLVVLKSRATVADGGWSVRMKYHVYSVLANIGAAIPCISDWSSGLPRVTVSHHDPELTFNHSFIEPPSCGWVTEGSSFDSDEEEEEALYCIPPREDIPAVAGGEFHEMSSKCNMFLDPCGFSSEDITSPFNIPRTSSIAKSKRPSVSFAEGTRFSPKERRGSVQDPGALPGHPRNKPKSPWGVLMLSALQSQESAARTGEEDGAESEEGEDEVDVQVTGNQDSSCEPGDQEVDRTPSRATLHVPGASGRRRAMSNTAAHKGTQLPTSDAQMGVLNKVTTVYVTVGKAGRPVSKTETSSEGPVQAMLRRIGSLQRQREQESGKAKPKGAEGITKPPRRKLGARASVWEEGGPPGGEVGICKPIRRKHAALNSADTAGANDTPLSESGTPKRPLSFVLKSVPEVVSSVPGSDLRNESGDPSAGKTEGTYLTVGPAGDTVSLTEVITNKGAVVGVDDEPCYENVMITHS</sequence>
<dbReference type="Proteomes" id="UP000694565">
    <property type="component" value="Unplaced"/>
</dbReference>
<dbReference type="InterPro" id="IPR042635">
    <property type="entry name" value="MEGF10/SREC1/2-like"/>
</dbReference>
<accession>A0A8C2Z2P1</accession>
<evidence type="ECO:0000256" key="2">
    <source>
        <dbReference type="PROSITE-ProRule" id="PRU00076"/>
    </source>
</evidence>
<dbReference type="PROSITE" id="PS00022">
    <property type="entry name" value="EGF_1"/>
    <property type="match status" value="2"/>
</dbReference>
<feature type="region of interest" description="Disordered" evidence="3">
    <location>
        <begin position="439"/>
        <end position="572"/>
    </location>
</feature>
<dbReference type="InterPro" id="IPR000742">
    <property type="entry name" value="EGF"/>
</dbReference>
<dbReference type="Ensembl" id="ENSCLMT00005016291.1">
    <property type="protein sequence ID" value="ENSCLMP00005015330.1"/>
    <property type="gene ID" value="ENSCLMG00005007989.1"/>
</dbReference>
<dbReference type="PROSITE" id="PS50026">
    <property type="entry name" value="EGF_3"/>
    <property type="match status" value="1"/>
</dbReference>
<keyword evidence="1 2" id="KW-0245">EGF-like domain</keyword>
<proteinExistence type="predicted"/>
<feature type="compositionally biased region" description="Acidic residues" evidence="3">
    <location>
        <begin position="509"/>
        <end position="522"/>
    </location>
</feature>
<evidence type="ECO:0000256" key="3">
    <source>
        <dbReference type="SAM" id="MobiDB-lite"/>
    </source>
</evidence>
<organism evidence="5 6">
    <name type="scientific">Cyclopterus lumpus</name>
    <name type="common">Lumpsucker</name>
    <dbReference type="NCBI Taxonomy" id="8103"/>
    <lineage>
        <taxon>Eukaryota</taxon>
        <taxon>Metazoa</taxon>
        <taxon>Chordata</taxon>
        <taxon>Craniata</taxon>
        <taxon>Vertebrata</taxon>
        <taxon>Euteleostomi</taxon>
        <taxon>Actinopterygii</taxon>
        <taxon>Neopterygii</taxon>
        <taxon>Teleostei</taxon>
        <taxon>Neoteleostei</taxon>
        <taxon>Acanthomorphata</taxon>
        <taxon>Eupercaria</taxon>
        <taxon>Perciformes</taxon>
        <taxon>Cottioidei</taxon>
        <taxon>Cottales</taxon>
        <taxon>Cyclopteridae</taxon>
        <taxon>Cyclopterus</taxon>
    </lineage>
</organism>
<evidence type="ECO:0000256" key="1">
    <source>
        <dbReference type="ARBA" id="ARBA00022536"/>
    </source>
</evidence>
<dbReference type="PANTHER" id="PTHR24043:SF0">
    <property type="entry name" value="SCAVENGER RECEPTOR CLASS F MEMBER 1"/>
    <property type="match status" value="1"/>
</dbReference>
<dbReference type="GO" id="GO:0016322">
    <property type="term" value="P:neuron remodeling"/>
    <property type="evidence" value="ECO:0007669"/>
    <property type="project" value="TreeGrafter"/>
</dbReference>
<dbReference type="GO" id="GO:0016020">
    <property type="term" value="C:membrane"/>
    <property type="evidence" value="ECO:0007669"/>
    <property type="project" value="TreeGrafter"/>
</dbReference>
<protein>
    <submittedName>
        <fullName evidence="5">Scavenger receptor class F member 1</fullName>
    </submittedName>
</protein>
<keyword evidence="6" id="KW-1185">Reference proteome</keyword>
<dbReference type="SMART" id="SM00181">
    <property type="entry name" value="EGF"/>
    <property type="match status" value="6"/>
</dbReference>
<dbReference type="Pfam" id="PF00053">
    <property type="entry name" value="EGF_laminin"/>
    <property type="match status" value="3"/>
</dbReference>
<feature type="region of interest" description="Disordered" evidence="3">
    <location>
        <begin position="678"/>
        <end position="699"/>
    </location>
</feature>
<comment type="caution">
    <text evidence="2">Lacks conserved residue(s) required for the propagation of feature annotation.</text>
</comment>
<dbReference type="GO" id="GO:0016358">
    <property type="term" value="P:dendrite development"/>
    <property type="evidence" value="ECO:0007669"/>
    <property type="project" value="TreeGrafter"/>
</dbReference>
<feature type="region of interest" description="Disordered" evidence="3">
    <location>
        <begin position="619"/>
        <end position="666"/>
    </location>
</feature>
<feature type="domain" description="EGF-like" evidence="4">
    <location>
        <begin position="17"/>
        <end position="51"/>
    </location>
</feature>
<feature type="region of interest" description="Disordered" evidence="3">
    <location>
        <begin position="711"/>
        <end position="737"/>
    </location>
</feature>
<evidence type="ECO:0000313" key="5">
    <source>
        <dbReference type="Ensembl" id="ENSCLMP00005015330.1"/>
    </source>
</evidence>
<dbReference type="CDD" id="cd00055">
    <property type="entry name" value="EGF_Lam"/>
    <property type="match status" value="2"/>
</dbReference>
<feature type="disulfide bond" evidence="2">
    <location>
        <begin position="41"/>
        <end position="50"/>
    </location>
</feature>
<dbReference type="GO" id="GO:0005044">
    <property type="term" value="F:scavenger receptor activity"/>
    <property type="evidence" value="ECO:0007669"/>
    <property type="project" value="InterPro"/>
</dbReference>
<dbReference type="GO" id="GO:0007157">
    <property type="term" value="P:heterophilic cell-cell adhesion via plasma membrane cell adhesion molecules"/>
    <property type="evidence" value="ECO:0007669"/>
    <property type="project" value="TreeGrafter"/>
</dbReference>
<keyword evidence="2" id="KW-1015">Disulfide bond</keyword>
<dbReference type="Gene3D" id="2.170.300.10">
    <property type="entry name" value="Tie2 ligand-binding domain superfamily"/>
    <property type="match status" value="2"/>
</dbReference>